<evidence type="ECO:0008006" key="3">
    <source>
        <dbReference type="Google" id="ProtNLM"/>
    </source>
</evidence>
<reference evidence="2" key="1">
    <citation type="submission" date="2018-05" db="EMBL/GenBank/DDBJ databases">
        <authorList>
            <person name="Li Y."/>
        </authorList>
    </citation>
    <scope>NUCLEOTIDE SEQUENCE [LARGE SCALE GENOMIC DNA]</scope>
    <source>
        <strain evidence="2">3d-2-2</strain>
    </source>
</reference>
<dbReference type="GO" id="GO:0006355">
    <property type="term" value="P:regulation of DNA-templated transcription"/>
    <property type="evidence" value="ECO:0007669"/>
    <property type="project" value="InterPro"/>
</dbReference>
<comment type="caution">
    <text evidence="1">The sequence shown here is derived from an EMBL/GenBank/DDBJ whole genome shotgun (WGS) entry which is preliminary data.</text>
</comment>
<dbReference type="AlphaFoldDB" id="A0A2V1K1F1"/>
<sequence length="264" mass="29120">MHDPDGWLDRMEGQPLPVWLEAHGVDVLRSRSVQELHTLRAGHEHACVALWGLAGSSLFMVAELRLERAGAGIVLLMAPESAQDRAHALLAGIDYCLPGRPDPSELLSVLQALRRARSWQSSLVPLQFAASAPIEKAAPAVVPADKSWCLGDSGWQLHSPEGPALRLTVMERILLQGFFRTDTGYLSLEELYRLLSSEGVADMPLTGEAVWLEQRFVSRMHVLVFRLRRKAGKAALKLPLHCVRGKGYMFAASFEPYRAAVSIP</sequence>
<dbReference type="InterPro" id="IPR036388">
    <property type="entry name" value="WH-like_DNA-bd_sf"/>
</dbReference>
<keyword evidence="2" id="KW-1185">Reference proteome</keyword>
<evidence type="ECO:0000313" key="1">
    <source>
        <dbReference type="EMBL" id="PWF23971.1"/>
    </source>
</evidence>
<dbReference type="Gene3D" id="1.10.10.10">
    <property type="entry name" value="Winged helix-like DNA-binding domain superfamily/Winged helix DNA-binding domain"/>
    <property type="match status" value="1"/>
</dbReference>
<dbReference type="RefSeq" id="WP_109061250.1">
    <property type="nucleotide sequence ID" value="NZ_QETA01000002.1"/>
</dbReference>
<dbReference type="InterPro" id="IPR016032">
    <property type="entry name" value="Sig_transdc_resp-reg_C-effctor"/>
</dbReference>
<dbReference type="SUPFAM" id="SSF46894">
    <property type="entry name" value="C-terminal effector domain of the bipartite response regulators"/>
    <property type="match status" value="1"/>
</dbReference>
<dbReference type="EMBL" id="QETA01000002">
    <property type="protein sequence ID" value="PWF23971.1"/>
    <property type="molecule type" value="Genomic_DNA"/>
</dbReference>
<name>A0A2V1K1F1_9BURK</name>
<accession>A0A2V1K1F1</accession>
<dbReference type="Proteomes" id="UP000245212">
    <property type="component" value="Unassembled WGS sequence"/>
</dbReference>
<dbReference type="GO" id="GO:0003677">
    <property type="term" value="F:DNA binding"/>
    <property type="evidence" value="ECO:0007669"/>
    <property type="project" value="InterPro"/>
</dbReference>
<protein>
    <recommendedName>
        <fullName evidence="3">OmpR/PhoB-type domain-containing protein</fullName>
    </recommendedName>
</protein>
<evidence type="ECO:0000313" key="2">
    <source>
        <dbReference type="Proteomes" id="UP000245212"/>
    </source>
</evidence>
<proteinExistence type="predicted"/>
<gene>
    <name evidence="1" type="ORF">DD235_06480</name>
</gene>
<organism evidence="1 2">
    <name type="scientific">Corticimicrobacter populi</name>
    <dbReference type="NCBI Taxonomy" id="2175229"/>
    <lineage>
        <taxon>Bacteria</taxon>
        <taxon>Pseudomonadati</taxon>
        <taxon>Pseudomonadota</taxon>
        <taxon>Betaproteobacteria</taxon>
        <taxon>Burkholderiales</taxon>
        <taxon>Alcaligenaceae</taxon>
        <taxon>Corticimicrobacter</taxon>
    </lineage>
</organism>